<protein>
    <submittedName>
        <fullName evidence="1">Uncharacterized protein</fullName>
    </submittedName>
</protein>
<organism evidence="1 2">
    <name type="scientific">Rhodococcus artemisiae</name>
    <dbReference type="NCBI Taxonomy" id="714159"/>
    <lineage>
        <taxon>Bacteria</taxon>
        <taxon>Bacillati</taxon>
        <taxon>Actinomycetota</taxon>
        <taxon>Actinomycetes</taxon>
        <taxon>Mycobacteriales</taxon>
        <taxon>Nocardiaceae</taxon>
        <taxon>Rhodococcus</taxon>
    </lineage>
</organism>
<dbReference type="EMBL" id="JAUTXY010000006">
    <property type="protein sequence ID" value="MEE2058996.1"/>
    <property type="molecule type" value="Genomic_DNA"/>
</dbReference>
<dbReference type="Proteomes" id="UP001336020">
    <property type="component" value="Unassembled WGS sequence"/>
</dbReference>
<evidence type="ECO:0000313" key="1">
    <source>
        <dbReference type="EMBL" id="MEE2058996.1"/>
    </source>
</evidence>
<evidence type="ECO:0000313" key="2">
    <source>
        <dbReference type="Proteomes" id="UP001336020"/>
    </source>
</evidence>
<accession>A0ABU7LBS3</accession>
<reference evidence="1 2" key="1">
    <citation type="submission" date="2023-07" db="EMBL/GenBank/DDBJ databases">
        <authorList>
            <person name="Girao M."/>
            <person name="Carvalho M.F."/>
        </authorList>
    </citation>
    <scope>NUCLEOTIDE SEQUENCE [LARGE SCALE GENOMIC DNA]</scope>
    <source>
        <strain evidence="1 2">YIM65754</strain>
    </source>
</reference>
<proteinExistence type="predicted"/>
<gene>
    <name evidence="1" type="ORF">Q7514_15855</name>
</gene>
<keyword evidence="2" id="KW-1185">Reference proteome</keyword>
<name>A0ABU7LBS3_9NOCA</name>
<sequence>MVGVGLSTAPITQQVIARIRGCVANPADAAALATVLFTGATYRELTFLPRRTATGDTAIFPGTPDVDHPADLGVWGDPTVGAAPAAGCRRLPGKTHGTR</sequence>
<comment type="caution">
    <text evidence="1">The sequence shown here is derived from an EMBL/GenBank/DDBJ whole genome shotgun (WGS) entry which is preliminary data.</text>
</comment>
<dbReference type="RefSeq" id="WP_330134224.1">
    <property type="nucleotide sequence ID" value="NZ_JAUTXY010000006.1"/>
</dbReference>